<accession>A0ABS8W1A8</accession>
<proteinExistence type="predicted"/>
<evidence type="ECO:0000313" key="2">
    <source>
        <dbReference type="Proteomes" id="UP001521074"/>
    </source>
</evidence>
<gene>
    <name evidence="1" type="ORF">LWC05_13285</name>
</gene>
<sequence>MIPLTITDPAKSALWAEERRRTTFLLDTTGERLPGEGWAQVERPAPENRRFSGLSAKKTSFSPGVTSVTTGEPARHDSSCACCVGRPVLVNRLLSLIQERARGNCTFFRHIALVVSPEQQHAVAEGLKSSPFLGNMFSIEVEQ</sequence>
<evidence type="ECO:0000313" key="1">
    <source>
        <dbReference type="EMBL" id="MCE0744852.1"/>
    </source>
</evidence>
<name>A0ABS8W1A8_9PROT</name>
<reference evidence="1 2" key="1">
    <citation type="submission" date="2021-12" db="EMBL/GenBank/DDBJ databases">
        <title>Genome sequence of Acetobacter sicerae DmPark20a_162.</title>
        <authorList>
            <person name="Chaston J.M."/>
        </authorList>
    </citation>
    <scope>NUCLEOTIDE SEQUENCE [LARGE SCALE GENOMIC DNA]</scope>
    <source>
        <strain evidence="1 2">DmPark20a_162</strain>
    </source>
</reference>
<dbReference type="EMBL" id="JAJSOJ010000048">
    <property type="protein sequence ID" value="MCE0744852.1"/>
    <property type="molecule type" value="Genomic_DNA"/>
</dbReference>
<organism evidence="1 2">
    <name type="scientific">Acetobacter sicerae</name>
    <dbReference type="NCBI Taxonomy" id="85325"/>
    <lineage>
        <taxon>Bacteria</taxon>
        <taxon>Pseudomonadati</taxon>
        <taxon>Pseudomonadota</taxon>
        <taxon>Alphaproteobacteria</taxon>
        <taxon>Acetobacterales</taxon>
        <taxon>Acetobacteraceae</taxon>
        <taxon>Acetobacter</taxon>
    </lineage>
</organism>
<comment type="caution">
    <text evidence="1">The sequence shown here is derived from an EMBL/GenBank/DDBJ whole genome shotgun (WGS) entry which is preliminary data.</text>
</comment>
<protein>
    <submittedName>
        <fullName evidence="1">Uncharacterized protein</fullName>
    </submittedName>
</protein>
<dbReference type="RefSeq" id="WP_232878610.1">
    <property type="nucleotide sequence ID" value="NZ_JAJSOJ010000048.1"/>
</dbReference>
<keyword evidence="2" id="KW-1185">Reference proteome</keyword>
<dbReference type="Proteomes" id="UP001521074">
    <property type="component" value="Unassembled WGS sequence"/>
</dbReference>